<evidence type="ECO:0000256" key="3">
    <source>
        <dbReference type="ARBA" id="ARBA00022989"/>
    </source>
</evidence>
<dbReference type="Pfam" id="PF07681">
    <property type="entry name" value="DoxX"/>
    <property type="match status" value="1"/>
</dbReference>
<proteinExistence type="predicted"/>
<dbReference type="OrthoDB" id="5524812at2"/>
<evidence type="ECO:0000256" key="4">
    <source>
        <dbReference type="ARBA" id="ARBA00023136"/>
    </source>
</evidence>
<evidence type="ECO:0000256" key="2">
    <source>
        <dbReference type="ARBA" id="ARBA00022692"/>
    </source>
</evidence>
<accession>A0A9Q6Z4L8</accession>
<sequence>MVYRKLRESKIAEAIIIGIRFLVGFAFIPSGLTKLLNRRFTAISTDDPVGFFFEGLYQATLYWNFLGFCQVFTAFLLFTQRFATLSAVLFFGIICNIFIITLSMNFKFTWVVTMLMLCAGILLLIWDWHKIKVLIGLYPSEYEIENYKSPSLLWQVIGLVLFVIFTILMRSFTA</sequence>
<name>A0A9Q6Z4L8_MYROD</name>
<dbReference type="AlphaFoldDB" id="A0A9Q6Z4L8"/>
<keyword evidence="4 5" id="KW-0472">Membrane</keyword>
<comment type="subcellular location">
    <subcellularLocation>
        <location evidence="1">Membrane</location>
        <topology evidence="1">Multi-pass membrane protein</topology>
    </subcellularLocation>
</comment>
<feature type="transmembrane region" description="Helical" evidence="5">
    <location>
        <begin position="12"/>
        <end position="32"/>
    </location>
</feature>
<keyword evidence="3 5" id="KW-1133">Transmembrane helix</keyword>
<dbReference type="GO" id="GO:0016020">
    <property type="term" value="C:membrane"/>
    <property type="evidence" value="ECO:0007669"/>
    <property type="project" value="UniProtKB-SubCell"/>
</dbReference>
<organism evidence="6 7">
    <name type="scientific">Myroides odoratus</name>
    <name type="common">Flavobacterium odoratum</name>
    <dbReference type="NCBI Taxonomy" id="256"/>
    <lineage>
        <taxon>Bacteria</taxon>
        <taxon>Pseudomonadati</taxon>
        <taxon>Bacteroidota</taxon>
        <taxon>Flavobacteriia</taxon>
        <taxon>Flavobacteriales</taxon>
        <taxon>Flavobacteriaceae</taxon>
        <taxon>Myroides</taxon>
    </lineage>
</organism>
<reference evidence="6 7" key="1">
    <citation type="submission" date="2021-01" db="EMBL/GenBank/DDBJ databases">
        <title>FDA dAtabase for Regulatory Grade micrObial Sequences (FDA-ARGOS): Supporting development and validation of Infectious Disease Dx tests.</title>
        <authorList>
            <person name="Sproer C."/>
            <person name="Gronow S."/>
            <person name="Severitt S."/>
            <person name="Schroder I."/>
            <person name="Tallon L."/>
            <person name="Sadzewicz L."/>
            <person name="Zhao X."/>
            <person name="Boylan J."/>
            <person name="Ott S."/>
            <person name="Bowen H."/>
            <person name="Vavikolanu K."/>
            <person name="Mehta A."/>
            <person name="Aluvathingal J."/>
            <person name="Nadendla S."/>
            <person name="Lowell S."/>
            <person name="Myers T."/>
            <person name="Yan Y."/>
            <person name="Sichtig H."/>
        </authorList>
    </citation>
    <scope>NUCLEOTIDE SEQUENCE [LARGE SCALE GENOMIC DNA]</scope>
    <source>
        <strain evidence="6 7">FDAARGOS_1131</strain>
    </source>
</reference>
<protein>
    <submittedName>
        <fullName evidence="6">DoxX family membrane protein</fullName>
    </submittedName>
</protein>
<feature type="transmembrane region" description="Helical" evidence="5">
    <location>
        <begin position="108"/>
        <end position="126"/>
    </location>
</feature>
<gene>
    <name evidence="6" type="ORF">I6I88_10040</name>
</gene>
<dbReference type="Proteomes" id="UP000596202">
    <property type="component" value="Chromosome"/>
</dbReference>
<evidence type="ECO:0000256" key="1">
    <source>
        <dbReference type="ARBA" id="ARBA00004141"/>
    </source>
</evidence>
<dbReference type="GeneID" id="93527997"/>
<dbReference type="InterPro" id="IPR032808">
    <property type="entry name" value="DoxX"/>
</dbReference>
<dbReference type="EMBL" id="CP068108">
    <property type="protein sequence ID" value="QQT98566.1"/>
    <property type="molecule type" value="Genomic_DNA"/>
</dbReference>
<feature type="transmembrane region" description="Helical" evidence="5">
    <location>
        <begin position="152"/>
        <end position="172"/>
    </location>
</feature>
<evidence type="ECO:0000313" key="6">
    <source>
        <dbReference type="EMBL" id="QQT98566.1"/>
    </source>
</evidence>
<keyword evidence="2 5" id="KW-0812">Transmembrane</keyword>
<evidence type="ECO:0000313" key="7">
    <source>
        <dbReference type="Proteomes" id="UP000596202"/>
    </source>
</evidence>
<evidence type="ECO:0000256" key="5">
    <source>
        <dbReference type="SAM" id="Phobius"/>
    </source>
</evidence>
<dbReference type="RefSeq" id="WP_002985480.1">
    <property type="nucleotide sequence ID" value="NZ_CP068108.1"/>
</dbReference>
<feature type="transmembrane region" description="Helical" evidence="5">
    <location>
        <begin position="61"/>
        <end position="78"/>
    </location>
</feature>
<feature type="transmembrane region" description="Helical" evidence="5">
    <location>
        <begin position="85"/>
        <end position="102"/>
    </location>
</feature>